<dbReference type="Proteomes" id="UP000825935">
    <property type="component" value="Chromosome 19"/>
</dbReference>
<reference evidence="8" key="1">
    <citation type="submission" date="2021-08" db="EMBL/GenBank/DDBJ databases">
        <title>WGS assembly of Ceratopteris richardii.</title>
        <authorList>
            <person name="Marchant D.B."/>
            <person name="Chen G."/>
            <person name="Jenkins J."/>
            <person name="Shu S."/>
            <person name="Leebens-Mack J."/>
            <person name="Grimwood J."/>
            <person name="Schmutz J."/>
            <person name="Soltis P."/>
            <person name="Soltis D."/>
            <person name="Chen Z.-H."/>
        </authorList>
    </citation>
    <scope>NUCLEOTIDE SEQUENCE</scope>
    <source>
        <strain evidence="8">Whitten #5841</strain>
        <tissue evidence="8">Leaf</tissue>
    </source>
</reference>
<dbReference type="CDD" id="cd00831">
    <property type="entry name" value="CHS_like"/>
    <property type="match status" value="1"/>
</dbReference>
<dbReference type="SUPFAM" id="SSF53901">
    <property type="entry name" value="Thiolase-like"/>
    <property type="match status" value="2"/>
</dbReference>
<dbReference type="Gene3D" id="3.40.47.10">
    <property type="match status" value="1"/>
</dbReference>
<evidence type="ECO:0000256" key="5">
    <source>
        <dbReference type="SAM" id="Phobius"/>
    </source>
</evidence>
<keyword evidence="5" id="KW-1133">Transmembrane helix</keyword>
<evidence type="ECO:0000259" key="6">
    <source>
        <dbReference type="Pfam" id="PF08392"/>
    </source>
</evidence>
<protein>
    <recommendedName>
        <fullName evidence="4">3-ketoacyl-CoA synthase</fullName>
        <ecNumber evidence="4">2.3.1.-</ecNumber>
    </recommendedName>
</protein>
<dbReference type="GO" id="GO:0016747">
    <property type="term" value="F:acyltransferase activity, transferring groups other than amino-acyl groups"/>
    <property type="evidence" value="ECO:0007669"/>
    <property type="project" value="InterPro"/>
</dbReference>
<dbReference type="Pfam" id="PF08541">
    <property type="entry name" value="ACP_syn_III_C"/>
    <property type="match status" value="1"/>
</dbReference>
<organism evidence="8 9">
    <name type="scientific">Ceratopteris richardii</name>
    <name type="common">Triangle waterfern</name>
    <dbReference type="NCBI Taxonomy" id="49495"/>
    <lineage>
        <taxon>Eukaryota</taxon>
        <taxon>Viridiplantae</taxon>
        <taxon>Streptophyta</taxon>
        <taxon>Embryophyta</taxon>
        <taxon>Tracheophyta</taxon>
        <taxon>Polypodiopsida</taxon>
        <taxon>Polypodiidae</taxon>
        <taxon>Polypodiales</taxon>
        <taxon>Pteridineae</taxon>
        <taxon>Pteridaceae</taxon>
        <taxon>Parkerioideae</taxon>
        <taxon>Ceratopteris</taxon>
    </lineage>
</organism>
<dbReference type="OrthoDB" id="1893456at2759"/>
<accession>A0A8T2SNK0</accession>
<keyword evidence="9" id="KW-1185">Reference proteome</keyword>
<dbReference type="PIRSF" id="PIRSF036417">
    <property type="entry name" value="3-ktacl-CoA_syn"/>
    <property type="match status" value="1"/>
</dbReference>
<feature type="domain" description="FAE" evidence="6">
    <location>
        <begin position="119"/>
        <end position="406"/>
    </location>
</feature>
<dbReference type="AlphaFoldDB" id="A0A8T2SNK0"/>
<dbReference type="InterPro" id="IPR012392">
    <property type="entry name" value="3-ktacl-CoA_syn"/>
</dbReference>
<evidence type="ECO:0000256" key="2">
    <source>
        <dbReference type="ARBA" id="ARBA00022679"/>
    </source>
</evidence>
<keyword evidence="2 4" id="KW-0808">Transferase</keyword>
<name>A0A8T2SNK0_CERRI</name>
<dbReference type="EMBL" id="CM035424">
    <property type="protein sequence ID" value="KAH7352268.1"/>
    <property type="molecule type" value="Genomic_DNA"/>
</dbReference>
<dbReference type="PANTHER" id="PTHR31561">
    <property type="entry name" value="3-KETOACYL-COA SYNTHASE"/>
    <property type="match status" value="1"/>
</dbReference>
<proteinExistence type="inferred from homology"/>
<comment type="similarity">
    <text evidence="1 4">Belongs to the thiolase-like superfamily. Chalcone/stilbene synthases family.</text>
</comment>
<dbReference type="InterPro" id="IPR013747">
    <property type="entry name" value="ACP_syn_III_C"/>
</dbReference>
<dbReference type="GO" id="GO:0016020">
    <property type="term" value="C:membrane"/>
    <property type="evidence" value="ECO:0007669"/>
    <property type="project" value="InterPro"/>
</dbReference>
<sequence>MGHDDSIAGDTPRVSTVTKKKPSFAASLCALLFLGVGLFPAMAFAMFMEMEVVGQGRRFFFSNGTFGKLSCRSFHFIVPRRTAMECWLQHLSELAWRYRVVVCCWLVAMASGLRLFLRRRAACHTYLVDFACFKPRDSLKCSYEVAEFITRGFSHRFTLPSMFFQKKIFLRSGLQEETYLPECVIMKPGRASLQDAMDEAEEVIFGSVSTLLRKTGVSPQDISIVVTNCSLHNPTPSYASMIVNHFKLREDCKAVHLGGMGCSASLIACKLASDLLRLRPKQYALVVSTENISLNWYTGNDKPMLVTNCLFRLGCAAMLLSNKPSDRSRSKYELLHLIRTHRAADDKAYRCAYQQEDSEGNLGIALSKDLMGVAAGAASTNLAILAPYILPYSELLHYVFTLLCRRLLGMKIKQHQPDFKLAVNHFVLHAGGRAVIDEVQKSLRLTDYLTEPSRCTLQRWGNTSASCLWYVMAYLEAKRRVKAGDKVLMLGLGSGFKCNSAVWLALSDAGTNKDNPWLDCIHRYPVLNTLCSGGHRGKPL</sequence>
<keyword evidence="3 4" id="KW-0012">Acyltransferase</keyword>
<evidence type="ECO:0000256" key="4">
    <source>
        <dbReference type="PIRNR" id="PIRNR036417"/>
    </source>
</evidence>
<dbReference type="EC" id="2.3.1.-" evidence="4"/>
<gene>
    <name evidence="8" type="ORF">KP509_19G037600</name>
</gene>
<dbReference type="InterPro" id="IPR016039">
    <property type="entry name" value="Thiolase-like"/>
</dbReference>
<keyword evidence="5" id="KW-0812">Transmembrane</keyword>
<evidence type="ECO:0000259" key="7">
    <source>
        <dbReference type="Pfam" id="PF08541"/>
    </source>
</evidence>
<comment type="caution">
    <text evidence="8">The sequence shown here is derived from an EMBL/GenBank/DDBJ whole genome shotgun (WGS) entry which is preliminary data.</text>
</comment>
<dbReference type="InterPro" id="IPR013601">
    <property type="entry name" value="FAE1_typ3_polyketide_synth"/>
</dbReference>
<feature type="transmembrane region" description="Helical" evidence="5">
    <location>
        <begin position="24"/>
        <end position="47"/>
    </location>
</feature>
<evidence type="ECO:0000256" key="1">
    <source>
        <dbReference type="ARBA" id="ARBA00005531"/>
    </source>
</evidence>
<keyword evidence="5" id="KW-0472">Membrane</keyword>
<dbReference type="GO" id="GO:0006633">
    <property type="term" value="P:fatty acid biosynthetic process"/>
    <property type="evidence" value="ECO:0007669"/>
    <property type="project" value="InterPro"/>
</dbReference>
<dbReference type="Pfam" id="PF08392">
    <property type="entry name" value="FAE1_CUT1_RppA"/>
    <property type="match status" value="1"/>
</dbReference>
<evidence type="ECO:0000313" key="9">
    <source>
        <dbReference type="Proteomes" id="UP000825935"/>
    </source>
</evidence>
<evidence type="ECO:0000256" key="3">
    <source>
        <dbReference type="ARBA" id="ARBA00023315"/>
    </source>
</evidence>
<evidence type="ECO:0000313" key="8">
    <source>
        <dbReference type="EMBL" id="KAH7352268.1"/>
    </source>
</evidence>
<feature type="domain" description="Beta-ketoacyl-[acyl-carrier-protein] synthase III C-terminal" evidence="7">
    <location>
        <begin position="423"/>
        <end position="503"/>
    </location>
</feature>
<comment type="pathway">
    <text evidence="4">Lipid metabolism; fatty acid biosynthesis.</text>
</comment>